<keyword evidence="5" id="KW-0813">Transport</keyword>
<gene>
    <name evidence="7" type="ORF">F0U83_14965</name>
</gene>
<dbReference type="Proteomes" id="UP000324760">
    <property type="component" value="Chromosome"/>
</dbReference>
<dbReference type="InterPro" id="IPR000515">
    <property type="entry name" value="MetI-like"/>
</dbReference>
<dbReference type="InterPro" id="IPR049783">
    <property type="entry name" value="ABC_perm_TupB-like"/>
</dbReference>
<dbReference type="OrthoDB" id="9781724at2"/>
<dbReference type="CDD" id="cd06261">
    <property type="entry name" value="TM_PBP2"/>
    <property type="match status" value="1"/>
</dbReference>
<feature type="transmembrane region" description="Helical" evidence="5">
    <location>
        <begin position="154"/>
        <end position="181"/>
    </location>
</feature>
<feature type="transmembrane region" description="Helical" evidence="5">
    <location>
        <begin position="60"/>
        <end position="84"/>
    </location>
</feature>
<evidence type="ECO:0000256" key="2">
    <source>
        <dbReference type="ARBA" id="ARBA00022692"/>
    </source>
</evidence>
<evidence type="ECO:0000259" key="6">
    <source>
        <dbReference type="PROSITE" id="PS50928"/>
    </source>
</evidence>
<organism evidence="7 8">
    <name type="scientific">Neptunomonas concharum</name>
    <dbReference type="NCBI Taxonomy" id="1031538"/>
    <lineage>
        <taxon>Bacteria</taxon>
        <taxon>Pseudomonadati</taxon>
        <taxon>Pseudomonadota</taxon>
        <taxon>Gammaproteobacteria</taxon>
        <taxon>Oceanospirillales</taxon>
        <taxon>Oceanospirillaceae</taxon>
        <taxon>Neptunomonas</taxon>
    </lineage>
</organism>
<protein>
    <submittedName>
        <fullName evidence="7">ABC transporter permease subunit</fullName>
    </submittedName>
</protein>
<dbReference type="RefSeq" id="WP_138989035.1">
    <property type="nucleotide sequence ID" value="NZ_CP043869.1"/>
</dbReference>
<dbReference type="PANTHER" id="PTHR43632:SF1">
    <property type="entry name" value="PERMEASE COMPONENT OF TUNGSTATE ABC TRANSPORTER"/>
    <property type="match status" value="1"/>
</dbReference>
<dbReference type="Pfam" id="PF00528">
    <property type="entry name" value="BPD_transp_1"/>
    <property type="match status" value="1"/>
</dbReference>
<sequence length="234" mass="25022">MDPLLVTCLDAIKLLVSGDEALWNIIGVSCRVSLTALSIAALPAVLLGFLLAMVRFPGRWVVITIFHALMAVPTVVVGLSLYLMLSRSGPFGDLHLLFTQPAMVIGQVLLCFPVLVCMSHSAFQSLDKRAWETARTLGASHGRSFIALVREAKFALLATLVVGFGRIISEVGCSMMVGGNIMSYTRNIPTAIALETSKGEFAQGVALGIVLLLLALVLNFFLASFRGRGQLVSS</sequence>
<keyword evidence="4 5" id="KW-0472">Membrane</keyword>
<keyword evidence="2 5" id="KW-0812">Transmembrane</keyword>
<evidence type="ECO:0000256" key="1">
    <source>
        <dbReference type="ARBA" id="ARBA00004651"/>
    </source>
</evidence>
<accession>A0A5P1RF92</accession>
<feature type="transmembrane region" description="Helical" evidence="5">
    <location>
        <begin position="201"/>
        <end position="222"/>
    </location>
</feature>
<name>A0A5P1RF92_9GAMM</name>
<evidence type="ECO:0000313" key="7">
    <source>
        <dbReference type="EMBL" id="QEQ97912.1"/>
    </source>
</evidence>
<feature type="transmembrane region" description="Helical" evidence="5">
    <location>
        <begin position="32"/>
        <end position="53"/>
    </location>
</feature>
<dbReference type="PANTHER" id="PTHR43632">
    <property type="entry name" value="PERMEASE COMPONENT OF TUNGSTATE ABC TRANSPORTER"/>
    <property type="match status" value="1"/>
</dbReference>
<evidence type="ECO:0000256" key="3">
    <source>
        <dbReference type="ARBA" id="ARBA00022989"/>
    </source>
</evidence>
<dbReference type="InterPro" id="IPR035906">
    <property type="entry name" value="MetI-like_sf"/>
</dbReference>
<dbReference type="GO" id="GO:0055085">
    <property type="term" value="P:transmembrane transport"/>
    <property type="evidence" value="ECO:0007669"/>
    <property type="project" value="InterPro"/>
</dbReference>
<feature type="domain" description="ABC transmembrane type-1" evidence="6">
    <location>
        <begin position="26"/>
        <end position="222"/>
    </location>
</feature>
<evidence type="ECO:0000256" key="5">
    <source>
        <dbReference type="RuleBase" id="RU363032"/>
    </source>
</evidence>
<reference evidence="7 8" key="1">
    <citation type="journal article" date="2019" name="Biochem. Eng. J.">
        <title>Metabolic engineering of the marine bacteria Neptunomonas concharum for the production of acetoin and meso-2,3-butanediol from acetate.</title>
        <authorList>
            <person name="Li W."/>
            <person name="Pu N."/>
            <person name="Liu C.-X."/>
            <person name="Yuan Q.-P."/>
            <person name="Li Z.-J."/>
        </authorList>
    </citation>
    <scope>NUCLEOTIDE SEQUENCE [LARGE SCALE GENOMIC DNA]</scope>
    <source>
        <strain evidence="7 8">JCM17730</strain>
    </source>
</reference>
<dbReference type="EMBL" id="CP043869">
    <property type="protein sequence ID" value="QEQ97912.1"/>
    <property type="molecule type" value="Genomic_DNA"/>
</dbReference>
<dbReference type="NCBIfam" id="NF038017">
    <property type="entry name" value="ABC_perm1"/>
    <property type="match status" value="1"/>
</dbReference>
<dbReference type="GO" id="GO:0005886">
    <property type="term" value="C:plasma membrane"/>
    <property type="evidence" value="ECO:0007669"/>
    <property type="project" value="UniProtKB-SubCell"/>
</dbReference>
<dbReference type="AlphaFoldDB" id="A0A5P1RF92"/>
<comment type="similarity">
    <text evidence="5">Belongs to the binding-protein-dependent transport system permease family.</text>
</comment>
<evidence type="ECO:0000313" key="8">
    <source>
        <dbReference type="Proteomes" id="UP000324760"/>
    </source>
</evidence>
<dbReference type="KEGG" id="ncu:F0U83_14965"/>
<dbReference type="SUPFAM" id="SSF161098">
    <property type="entry name" value="MetI-like"/>
    <property type="match status" value="1"/>
</dbReference>
<keyword evidence="8" id="KW-1185">Reference proteome</keyword>
<comment type="subcellular location">
    <subcellularLocation>
        <location evidence="1 5">Cell membrane</location>
        <topology evidence="1 5">Multi-pass membrane protein</topology>
    </subcellularLocation>
</comment>
<keyword evidence="3 5" id="KW-1133">Transmembrane helix</keyword>
<feature type="transmembrane region" description="Helical" evidence="5">
    <location>
        <begin position="104"/>
        <end position="123"/>
    </location>
</feature>
<dbReference type="Gene3D" id="1.10.3720.10">
    <property type="entry name" value="MetI-like"/>
    <property type="match status" value="1"/>
</dbReference>
<dbReference type="PROSITE" id="PS50928">
    <property type="entry name" value="ABC_TM1"/>
    <property type="match status" value="1"/>
</dbReference>
<evidence type="ECO:0000256" key="4">
    <source>
        <dbReference type="ARBA" id="ARBA00023136"/>
    </source>
</evidence>
<proteinExistence type="inferred from homology"/>